<dbReference type="EMBL" id="JACIJI010000004">
    <property type="protein sequence ID" value="MBB5719289.1"/>
    <property type="molecule type" value="Genomic_DNA"/>
</dbReference>
<sequence length="113" mass="12880">MRRATLDNSATLRYIRTMEIESIRHKGLRRFFETGNAKGLVGDAGRLRKMLAFIDAAESFEELSVPPNFGLHELTGDRKGNWSMTVTRNWRMTFGLNDEGALIDMDLEDYHGA</sequence>
<dbReference type="PANTHER" id="PTHR40266">
    <property type="entry name" value="TOXIN HIGB-1"/>
    <property type="match status" value="1"/>
</dbReference>
<protein>
    <submittedName>
        <fullName evidence="1">Proteic killer suppression protein</fullName>
    </submittedName>
</protein>
<reference evidence="1 2" key="1">
    <citation type="submission" date="2020-08" db="EMBL/GenBank/DDBJ databases">
        <title>Genomic Encyclopedia of Type Strains, Phase IV (KMG-IV): sequencing the most valuable type-strain genomes for metagenomic binning, comparative biology and taxonomic classification.</title>
        <authorList>
            <person name="Goeker M."/>
        </authorList>
    </citation>
    <scope>NUCLEOTIDE SEQUENCE [LARGE SCALE GENOMIC DNA]</scope>
    <source>
        <strain evidence="1 2">DSM 27203</strain>
    </source>
</reference>
<name>A0A840Z0I2_9SPHN</name>
<dbReference type="AlphaFoldDB" id="A0A840Z0I2"/>
<comment type="caution">
    <text evidence="1">The sequence shown here is derived from an EMBL/GenBank/DDBJ whole genome shotgun (WGS) entry which is preliminary data.</text>
</comment>
<evidence type="ECO:0000313" key="1">
    <source>
        <dbReference type="EMBL" id="MBB5719289.1"/>
    </source>
</evidence>
<proteinExistence type="predicted"/>
<dbReference type="InterPro" id="IPR007711">
    <property type="entry name" value="HigB-1"/>
</dbReference>
<accession>A0A840Z0I2</accession>
<dbReference type="PANTHER" id="PTHR40266:SF2">
    <property type="entry name" value="TOXIN HIGB-1"/>
    <property type="match status" value="1"/>
</dbReference>
<evidence type="ECO:0000313" key="2">
    <source>
        <dbReference type="Proteomes" id="UP000554342"/>
    </source>
</evidence>
<dbReference type="Pfam" id="PF05015">
    <property type="entry name" value="HigB-like_toxin"/>
    <property type="match status" value="1"/>
</dbReference>
<dbReference type="InterPro" id="IPR035093">
    <property type="entry name" value="RelE/ParE_toxin_dom_sf"/>
</dbReference>
<gene>
    <name evidence="1" type="ORF">FHR23_002230</name>
</gene>
<keyword evidence="2" id="KW-1185">Reference proteome</keyword>
<dbReference type="SUPFAM" id="SSF143011">
    <property type="entry name" value="RelE-like"/>
    <property type="match status" value="1"/>
</dbReference>
<dbReference type="Proteomes" id="UP000554342">
    <property type="component" value="Unassembled WGS sequence"/>
</dbReference>
<organism evidence="1 2">
    <name type="scientific">Stakelama sediminis</name>
    <dbReference type="NCBI Taxonomy" id="463200"/>
    <lineage>
        <taxon>Bacteria</taxon>
        <taxon>Pseudomonadati</taxon>
        <taxon>Pseudomonadota</taxon>
        <taxon>Alphaproteobacteria</taxon>
        <taxon>Sphingomonadales</taxon>
        <taxon>Sphingomonadaceae</taxon>
        <taxon>Stakelama</taxon>
    </lineage>
</organism>
<dbReference type="Gene3D" id="3.30.2310.20">
    <property type="entry name" value="RelE-like"/>
    <property type="match status" value="1"/>
</dbReference>